<dbReference type="Gene3D" id="3.30.1490.20">
    <property type="entry name" value="ATP-grasp fold, A domain"/>
    <property type="match status" value="1"/>
</dbReference>
<dbReference type="PANTHER" id="PTHR43615:SF1">
    <property type="entry name" value="PPDK_N DOMAIN-CONTAINING PROTEIN"/>
    <property type="match status" value="1"/>
</dbReference>
<dbReference type="InterPro" id="IPR013815">
    <property type="entry name" value="ATP_grasp_subdomain_1"/>
</dbReference>
<dbReference type="OrthoDB" id="9765468at2"/>
<name>A0A553GU23_9PSED</name>
<comment type="caution">
    <text evidence="4">The sequence shown here is derived from an EMBL/GenBank/DDBJ whole genome shotgun (WGS) entry which is preliminary data.</text>
</comment>
<dbReference type="InterPro" id="IPR051549">
    <property type="entry name" value="PEP_Utilizing_Enz"/>
</dbReference>
<gene>
    <name evidence="4" type="ORF">FM069_19950</name>
</gene>
<feature type="domain" description="Pyruvate phosphate dikinase AMP/ATP-binding" evidence="3">
    <location>
        <begin position="15"/>
        <end position="324"/>
    </location>
</feature>
<dbReference type="Pfam" id="PF01326">
    <property type="entry name" value="PPDK_N"/>
    <property type="match status" value="1"/>
</dbReference>
<dbReference type="InterPro" id="IPR008279">
    <property type="entry name" value="PEP-util_enz_mobile_dom"/>
</dbReference>
<proteinExistence type="predicted"/>
<feature type="region of interest" description="Disordered" evidence="1">
    <location>
        <begin position="575"/>
        <end position="596"/>
    </location>
</feature>
<protein>
    <submittedName>
        <fullName evidence="4">Phosphoenolpyruvate synthase</fullName>
    </submittedName>
</protein>
<dbReference type="GO" id="GO:0016301">
    <property type="term" value="F:kinase activity"/>
    <property type="evidence" value="ECO:0007669"/>
    <property type="project" value="InterPro"/>
</dbReference>
<dbReference type="SUPFAM" id="SSF56059">
    <property type="entry name" value="Glutathione synthetase ATP-binding domain-like"/>
    <property type="match status" value="1"/>
</dbReference>
<evidence type="ECO:0000259" key="3">
    <source>
        <dbReference type="Pfam" id="PF01326"/>
    </source>
</evidence>
<dbReference type="RefSeq" id="WP_143490163.1">
    <property type="nucleotide sequence ID" value="NZ_VJOY01000022.1"/>
</dbReference>
<accession>A0A553GU23</accession>
<evidence type="ECO:0000256" key="1">
    <source>
        <dbReference type="SAM" id="MobiDB-lite"/>
    </source>
</evidence>
<dbReference type="Gene3D" id="3.30.470.20">
    <property type="entry name" value="ATP-grasp fold, B domain"/>
    <property type="match status" value="1"/>
</dbReference>
<feature type="domain" description="PEP-utilising enzyme mobile" evidence="2">
    <location>
        <begin position="842"/>
        <end position="911"/>
    </location>
</feature>
<dbReference type="SUPFAM" id="SSF52009">
    <property type="entry name" value="Phosphohistidine domain"/>
    <property type="match status" value="1"/>
</dbReference>
<keyword evidence="5" id="KW-1185">Reference proteome</keyword>
<reference evidence="4 5" key="1">
    <citation type="submission" date="2019-07" db="EMBL/GenBank/DDBJ databases">
        <title>Pseudomonas mangiferae sp. nov., isolated from bark of mango tree in Thailand.</title>
        <authorList>
            <person name="Srisuk N."/>
            <person name="Anurat P."/>
        </authorList>
    </citation>
    <scope>NUCLEOTIDE SEQUENCE [LARGE SCALE GENOMIC DNA]</scope>
    <source>
        <strain evidence="4 5">DMKU_BBB3-04</strain>
    </source>
</reference>
<sequence length="923" mass="100691">MSLLSEPQDLLDPARVGFKFSRQAQMRRDGFPVPAFCCVPAEAFDAALAALQRDGRVPPTPAGRDREGLRRWAAQARDALAGSTLAPDLATALLGAFERLAGSEGYVAVRACVVTGADGVGEDSAKDPFAGLSDSFLYVGREALLRRVAQCWASAFNDEALLYRLERGLSPFSARVAVGVQTMVCGSRSFVAFSVDPRDAAPRCVIAAAHGIGEGVVQEKADVDHFFYARGTGVLSSTLVAKHRQAVRDSALDGLPEPGGQVGVTVVEVPAERVHGPVLDEDEVRAIAQLALRVEAYFGLPQDIEGTLTEDGRIHLVQARPIAIDPRLRHLWSNANITESFPGVTTALTYSFAQLFYASIFGNLYRRLGVDEALLRANATHLQQMIGFLNGRIYYRLDDWYILHSQLPVFPLFRPGWERMMGIEAGAMDGRSALPTVDRWRAGARLAASAVRVGVALVRNEGRMRAFEDWWEGLFAARRGQDLADLEPLARIEDFHAVWREVDDHWGVTLINDTQLSNASALVAKLLARYVPQAPASLFNDLLCGDEENRSSAILFSMVALAERVRAEPRLAEPRLAASHQEKPSQAGPHPARGEDDDAALWTALEEGAFGQPLLRAFREHLHRYGDRGLEELKMEQPSLRQTPATLLRLVRHYAASGLSVAGLRQQEQGIRHAAERVLQDALGPRSWRCRLLLWLVDKVRLYARYRENSRYCRSELFGYARATFQSLGRDLVRLGVLREATDGVHLTREELFGYFEGTGSTTALQGLADTRRTAFEQPGEELPMAFATYDTVPPALPAGAASRPAAAVGEGALRGLGSSSGVVRGIARVVFDPRQAIATTEDMILVARETDPGWLFLMLTAKGIVVERGTMLSHTAITSRKFGIPSVVSLADATRLIPDGALIEINGTSGAVTVLDHGEEAA</sequence>
<dbReference type="Pfam" id="PF00391">
    <property type="entry name" value="PEP-utilizers"/>
    <property type="match status" value="1"/>
</dbReference>
<dbReference type="EMBL" id="VJOY01000022">
    <property type="protein sequence ID" value="TRX72997.1"/>
    <property type="molecule type" value="Genomic_DNA"/>
</dbReference>
<dbReference type="Proteomes" id="UP000315235">
    <property type="component" value="Unassembled WGS sequence"/>
</dbReference>
<dbReference type="Gene3D" id="3.50.30.10">
    <property type="entry name" value="Phosphohistidine domain"/>
    <property type="match status" value="1"/>
</dbReference>
<dbReference type="InterPro" id="IPR036637">
    <property type="entry name" value="Phosphohistidine_dom_sf"/>
</dbReference>
<dbReference type="AlphaFoldDB" id="A0A553GU23"/>
<evidence type="ECO:0000259" key="2">
    <source>
        <dbReference type="Pfam" id="PF00391"/>
    </source>
</evidence>
<evidence type="ECO:0000313" key="4">
    <source>
        <dbReference type="EMBL" id="TRX72997.1"/>
    </source>
</evidence>
<evidence type="ECO:0000313" key="5">
    <source>
        <dbReference type="Proteomes" id="UP000315235"/>
    </source>
</evidence>
<keyword evidence="4" id="KW-0670">Pyruvate</keyword>
<dbReference type="GO" id="GO:0005524">
    <property type="term" value="F:ATP binding"/>
    <property type="evidence" value="ECO:0007669"/>
    <property type="project" value="InterPro"/>
</dbReference>
<organism evidence="4 5">
    <name type="scientific">Pseudomonas mangiferae</name>
    <dbReference type="NCBI Taxonomy" id="2593654"/>
    <lineage>
        <taxon>Bacteria</taxon>
        <taxon>Pseudomonadati</taxon>
        <taxon>Pseudomonadota</taxon>
        <taxon>Gammaproteobacteria</taxon>
        <taxon>Pseudomonadales</taxon>
        <taxon>Pseudomonadaceae</taxon>
        <taxon>Pseudomonas</taxon>
    </lineage>
</organism>
<dbReference type="PANTHER" id="PTHR43615">
    <property type="entry name" value="PHOSPHOENOLPYRUVATE SYNTHASE-RELATED"/>
    <property type="match status" value="1"/>
</dbReference>
<dbReference type="InterPro" id="IPR002192">
    <property type="entry name" value="PPDK_AMP/ATP-bd"/>
</dbReference>